<dbReference type="GO" id="GO:0004252">
    <property type="term" value="F:serine-type endopeptidase activity"/>
    <property type="evidence" value="ECO:0007669"/>
    <property type="project" value="InterPro"/>
</dbReference>
<dbReference type="GO" id="GO:0005886">
    <property type="term" value="C:plasma membrane"/>
    <property type="evidence" value="ECO:0007669"/>
    <property type="project" value="UniProtKB-SubCell"/>
</dbReference>
<dbReference type="Gene3D" id="2.10.109.10">
    <property type="entry name" value="Umud Fragment, subunit A"/>
    <property type="match status" value="1"/>
</dbReference>
<dbReference type="PANTHER" id="PTHR43390:SF1">
    <property type="entry name" value="CHLOROPLAST PROCESSING PEPTIDASE"/>
    <property type="match status" value="1"/>
</dbReference>
<evidence type="ECO:0000256" key="7">
    <source>
        <dbReference type="RuleBase" id="RU362042"/>
    </source>
</evidence>
<dbReference type="NCBIfam" id="TIGR02227">
    <property type="entry name" value="sigpep_I_bact"/>
    <property type="match status" value="1"/>
</dbReference>
<dbReference type="Proteomes" id="UP000276542">
    <property type="component" value="Unassembled WGS sequence"/>
</dbReference>
<evidence type="ECO:0000313" key="9">
    <source>
        <dbReference type="EMBL" id="RJS47695.1"/>
    </source>
</evidence>
<keyword evidence="7" id="KW-0645">Protease</keyword>
<dbReference type="Pfam" id="PF10502">
    <property type="entry name" value="Peptidase_S26"/>
    <property type="match status" value="1"/>
</dbReference>
<organism evidence="9 10">
    <name type="scientific">Nocardioides cavernaquae</name>
    <dbReference type="NCBI Taxonomy" id="2321396"/>
    <lineage>
        <taxon>Bacteria</taxon>
        <taxon>Bacillati</taxon>
        <taxon>Actinomycetota</taxon>
        <taxon>Actinomycetes</taxon>
        <taxon>Propionibacteriales</taxon>
        <taxon>Nocardioidaceae</taxon>
        <taxon>Nocardioides</taxon>
    </lineage>
</organism>
<dbReference type="InterPro" id="IPR000223">
    <property type="entry name" value="Pept_S26A_signal_pept_1"/>
</dbReference>
<comment type="subcellular location">
    <subcellularLocation>
        <location evidence="2">Cell membrane</location>
        <topology evidence="2">Single-pass type II membrane protein</topology>
    </subcellularLocation>
    <subcellularLocation>
        <location evidence="7">Membrane</location>
        <topology evidence="7">Single-pass type II membrane protein</topology>
    </subcellularLocation>
</comment>
<dbReference type="InterPro" id="IPR019533">
    <property type="entry name" value="Peptidase_S26"/>
</dbReference>
<evidence type="ECO:0000256" key="3">
    <source>
        <dbReference type="ARBA" id="ARBA00009370"/>
    </source>
</evidence>
<dbReference type="InterPro" id="IPR036286">
    <property type="entry name" value="LexA/Signal_pep-like_sf"/>
</dbReference>
<name>A0A3A5HDW0_9ACTN</name>
<evidence type="ECO:0000256" key="4">
    <source>
        <dbReference type="ARBA" id="ARBA00013208"/>
    </source>
</evidence>
<comment type="similarity">
    <text evidence="3 7">Belongs to the peptidase S26 family.</text>
</comment>
<dbReference type="CDD" id="cd06530">
    <property type="entry name" value="S26_SPase_I"/>
    <property type="match status" value="1"/>
</dbReference>
<feature type="active site" evidence="6">
    <location>
        <position position="35"/>
    </location>
</feature>
<comment type="catalytic activity">
    <reaction evidence="1 7">
        <text>Cleavage of hydrophobic, N-terminal signal or leader sequences from secreted and periplasmic proteins.</text>
        <dbReference type="EC" id="3.4.21.89"/>
    </reaction>
</comment>
<protein>
    <recommendedName>
        <fullName evidence="4 7">Signal peptidase I</fullName>
        <ecNumber evidence="4 7">3.4.21.89</ecNumber>
    </recommendedName>
</protein>
<evidence type="ECO:0000256" key="2">
    <source>
        <dbReference type="ARBA" id="ARBA00004401"/>
    </source>
</evidence>
<feature type="domain" description="Peptidase S26" evidence="8">
    <location>
        <begin position="5"/>
        <end position="214"/>
    </location>
</feature>
<comment type="caution">
    <text evidence="9">The sequence shown here is derived from an EMBL/GenBank/DDBJ whole genome shotgun (WGS) entry which is preliminary data.</text>
</comment>
<proteinExistence type="inferred from homology"/>
<accession>A0A3A5HDW0</accession>
<evidence type="ECO:0000256" key="1">
    <source>
        <dbReference type="ARBA" id="ARBA00000677"/>
    </source>
</evidence>
<feature type="active site" evidence="6">
    <location>
        <position position="103"/>
    </location>
</feature>
<evidence type="ECO:0000313" key="10">
    <source>
        <dbReference type="Proteomes" id="UP000276542"/>
    </source>
</evidence>
<dbReference type="GO" id="GO:0006465">
    <property type="term" value="P:signal peptide processing"/>
    <property type="evidence" value="ECO:0007669"/>
    <property type="project" value="InterPro"/>
</dbReference>
<dbReference type="PANTHER" id="PTHR43390">
    <property type="entry name" value="SIGNAL PEPTIDASE I"/>
    <property type="match status" value="1"/>
</dbReference>
<dbReference type="SUPFAM" id="SSF51306">
    <property type="entry name" value="LexA/Signal peptidase"/>
    <property type="match status" value="1"/>
</dbReference>
<reference evidence="10" key="1">
    <citation type="submission" date="2018-09" db="EMBL/GenBank/DDBJ databases">
        <authorList>
            <person name="Zhu H."/>
        </authorList>
    </citation>
    <scope>NUCLEOTIDE SEQUENCE [LARGE SCALE GENOMIC DNA]</scope>
    <source>
        <strain evidence="10">K1W22B-1</strain>
    </source>
</reference>
<keyword evidence="10" id="KW-1185">Reference proteome</keyword>
<dbReference type="OrthoDB" id="9815782at2"/>
<dbReference type="PRINTS" id="PR00727">
    <property type="entry name" value="LEADERPTASE"/>
</dbReference>
<dbReference type="EC" id="3.4.21.89" evidence="4 7"/>
<keyword evidence="5 7" id="KW-0378">Hydrolase</keyword>
<evidence type="ECO:0000256" key="6">
    <source>
        <dbReference type="PIRSR" id="PIRSR600223-1"/>
    </source>
</evidence>
<evidence type="ECO:0000256" key="5">
    <source>
        <dbReference type="ARBA" id="ARBA00022801"/>
    </source>
</evidence>
<sequence length="235" mass="25258">MPVWQESILLLAVALGLAIVLKALFIQAFYIPSPSMEPGLVQDDRILVQKVSYWGGGTPERGDVIVFEDPGNWLAADSTGPNNPAARVLAKVGLYPTGGHLVKRVIGVGGDTVTCCDDEGRLSVNGKPVNESQYVMPNATCAAPLSIQSEDQPCTAKALKVTIPEGYLLVMGDNRSNSEDSTARLCTTKETECPPTRGLVPVDNVVGKVFALVWPIKRFDHITRPDAFKDVPDAK</sequence>
<evidence type="ECO:0000259" key="8">
    <source>
        <dbReference type="Pfam" id="PF10502"/>
    </source>
</evidence>
<dbReference type="EMBL" id="QYRP01000002">
    <property type="protein sequence ID" value="RJS47695.1"/>
    <property type="molecule type" value="Genomic_DNA"/>
</dbReference>
<dbReference type="GO" id="GO:0009003">
    <property type="term" value="F:signal peptidase activity"/>
    <property type="evidence" value="ECO:0007669"/>
    <property type="project" value="UniProtKB-EC"/>
</dbReference>
<dbReference type="AlphaFoldDB" id="A0A3A5HDW0"/>
<dbReference type="InterPro" id="IPR019758">
    <property type="entry name" value="Pept_S26A_signal_pept_1_CS"/>
</dbReference>
<dbReference type="PROSITE" id="PS00761">
    <property type="entry name" value="SPASE_I_3"/>
    <property type="match status" value="1"/>
</dbReference>
<gene>
    <name evidence="9" type="primary">lepB</name>
    <name evidence="9" type="ORF">D4739_00880</name>
</gene>